<dbReference type="InParanoid" id="A0A4R2P714"/>
<evidence type="ECO:0000313" key="1">
    <source>
        <dbReference type="EMBL" id="TCP30038.1"/>
    </source>
</evidence>
<accession>A0A4R2P714</accession>
<dbReference type="RefSeq" id="WP_279388357.1">
    <property type="nucleotide sequence ID" value="NZ_JACIGF010000016.1"/>
</dbReference>
<protein>
    <submittedName>
        <fullName evidence="1">GpE protein</fullName>
    </submittedName>
</protein>
<dbReference type="Proteomes" id="UP000295399">
    <property type="component" value="Unassembled WGS sequence"/>
</dbReference>
<proteinExistence type="predicted"/>
<organism evidence="1 2">
    <name type="scientific">Rhodothalassium salexigens DSM 2132</name>
    <dbReference type="NCBI Taxonomy" id="1188247"/>
    <lineage>
        <taxon>Bacteria</taxon>
        <taxon>Pseudomonadati</taxon>
        <taxon>Pseudomonadota</taxon>
        <taxon>Alphaproteobacteria</taxon>
        <taxon>Rhodothalassiales</taxon>
        <taxon>Rhodothalassiaceae</taxon>
        <taxon>Rhodothalassium</taxon>
    </lineage>
</organism>
<gene>
    <name evidence="1" type="ORF">EV659_1163</name>
</gene>
<dbReference type="InterPro" id="IPR009493">
    <property type="entry name" value="P2_GpE"/>
</dbReference>
<sequence length="41" mass="4447">MIADLSMTFHTGLDALATMELDEVLAWHDLALAHAAARRPA</sequence>
<keyword evidence="2" id="KW-1185">Reference proteome</keyword>
<dbReference type="Pfam" id="PF06528">
    <property type="entry name" value="Phage_P2_GpE"/>
    <property type="match status" value="1"/>
</dbReference>
<name>A0A4R2P714_RHOSA</name>
<comment type="caution">
    <text evidence="1">The sequence shown here is derived from an EMBL/GenBank/DDBJ whole genome shotgun (WGS) entry which is preliminary data.</text>
</comment>
<reference evidence="1 2" key="1">
    <citation type="submission" date="2019-03" db="EMBL/GenBank/DDBJ databases">
        <title>Genomic Encyclopedia of Type Strains, Phase IV (KMG-IV): sequencing the most valuable type-strain genomes for metagenomic binning, comparative biology and taxonomic classification.</title>
        <authorList>
            <person name="Goeker M."/>
        </authorList>
    </citation>
    <scope>NUCLEOTIDE SEQUENCE [LARGE SCALE GENOMIC DNA]</scope>
    <source>
        <strain evidence="1 2">DSM 2132</strain>
    </source>
</reference>
<evidence type="ECO:0000313" key="2">
    <source>
        <dbReference type="Proteomes" id="UP000295399"/>
    </source>
</evidence>
<dbReference type="AlphaFoldDB" id="A0A4R2P714"/>
<dbReference type="EMBL" id="SLXO01000016">
    <property type="protein sequence ID" value="TCP30038.1"/>
    <property type="molecule type" value="Genomic_DNA"/>
</dbReference>